<evidence type="ECO:0000256" key="1">
    <source>
        <dbReference type="ARBA" id="ARBA00011982"/>
    </source>
</evidence>
<keyword evidence="8" id="KW-0812">Transmembrane</keyword>
<evidence type="ECO:0000313" key="11">
    <source>
        <dbReference type="Proteomes" id="UP001281410"/>
    </source>
</evidence>
<evidence type="ECO:0000256" key="5">
    <source>
        <dbReference type="ARBA" id="ARBA00022821"/>
    </source>
</evidence>
<keyword evidence="4" id="KW-0378">Hydrolase</keyword>
<dbReference type="Pfam" id="PF00931">
    <property type="entry name" value="NB-ARC"/>
    <property type="match status" value="1"/>
</dbReference>
<keyword evidence="3" id="KW-0677">Repeat</keyword>
<dbReference type="SMART" id="SM00255">
    <property type="entry name" value="TIR"/>
    <property type="match status" value="1"/>
</dbReference>
<dbReference type="SUPFAM" id="SSF52200">
    <property type="entry name" value="Toll/Interleukin receptor TIR domain"/>
    <property type="match status" value="1"/>
</dbReference>
<evidence type="ECO:0000313" key="10">
    <source>
        <dbReference type="EMBL" id="KAK3228788.1"/>
    </source>
</evidence>
<dbReference type="SUPFAM" id="SSF52540">
    <property type="entry name" value="P-loop containing nucleoside triphosphate hydrolases"/>
    <property type="match status" value="1"/>
</dbReference>
<keyword evidence="8" id="KW-0472">Membrane</keyword>
<dbReference type="Pfam" id="PF01582">
    <property type="entry name" value="TIR"/>
    <property type="match status" value="1"/>
</dbReference>
<sequence>MAASSSSSSSKSSREWKYDVFLSFRGEDTRNNFTTYLYAALCRRKIETFIDFDLNRGDEISPSLFKAIEDSSLSIIIFSKNYASSSWCLDELLKIVECNTTKGQIVIPVFYHVIPSDVRKQTGSYGEAFAKHEKRFNKISKDKVSRWRAALTQVANLSGWHFDQHDGPESLLVEKIAEDVLKKLNNVSSSDLDGLVGIESRIERVLSLLCLGLIDVRIIGIWGMGGIGKTTIARAIFSQISNQFEGRCFVADVREESAKFGLNRLQEDLVWNVLEDRNLNVGTPRLGLTFTKNRLRRKKVLLVLDDVDNSQLLKNLAGDRGWFGPGSRIIVTSRDKQVLKNCVDALYDLEELNYNEAFQLFSLNAFKQNHPPDDYMELSNRVVYYAKGIPLALKVLGCFLYSRSKGDWRSALNKLEKIPNMDIQNVLRISYDGLDDEEKEIFLDIACFFKGEDRDRVTTILDGCDLSTEIGISVLIDRCLVVILENRLLMHDLIQEMGWGIVRQESIKEPGKRSRLWEPHDIYNLFKKNTGTEAVESISLDLSKIRGLHLSSNAFERMHKLRLLRIYSSYYCKGYIEDDKVQLCQGLEFLSDELRYISWHRYPLKSLPSKFNSENLVELDMHYSNMEHLWEEIQRPVNLRRVDLRHSRYLNETPDLSSAPNLEIMVLDGCSSLTKFPKLSWNIKELHLGETVIEEIPSAIGCLNKLVVLKLGNCTKLKNLPSSIRNLTSLTELILWGCSNITKFPETSGELKYLYLNETAIEEIPSSVESLTKLNTLNLIDCKRLKSVSSKICKLKSLETLYLSGCSELDSLPEILETMENLETLDLKGTSIKGLPTSIDRLTQLSLLHLGNCEAIASLPDSFFSLTSLSALVLSGLSGIDELLENLPKSLFSGLCSLMQLDLSDCNLLELPSALYCLSSLEHLDLAGNNFESLSLKPFPCLKSLDISYCKRLESLLEFPSPLYLTNLQAHKCISLVRLPTLENVVFEVEWSTTQSFAYSNCWKLNEVARANIIADAQLRIEVIATNAQGTASKEDYLEWDGIGASVSICLSGSEIPEWFSDQNEGSIVTMEMPPNWCSKFLGFGFGIVVAFNDYYDYKMFDLECKCKFETVDGDCNEFDVSLYCLDSEYKPKSVCSDHLFVLYNHRMCAMVVQGDDGDHRFSTYQSCHKASFEFSLANEELNCKVKKCGVRLLYSEEECTDNNSNNDTDRLELANGGKYCNEELEEEEEEEEEDPNLKRLKEVEANWLVQGRVKLMLFILVGLVLFFLLVCVTAYYVKLL</sequence>
<dbReference type="InterPro" id="IPR002182">
    <property type="entry name" value="NB-ARC"/>
</dbReference>
<dbReference type="GO" id="GO:0007165">
    <property type="term" value="P:signal transduction"/>
    <property type="evidence" value="ECO:0007669"/>
    <property type="project" value="InterPro"/>
</dbReference>
<dbReference type="EC" id="3.2.2.6" evidence="1"/>
<evidence type="ECO:0000256" key="3">
    <source>
        <dbReference type="ARBA" id="ARBA00022737"/>
    </source>
</evidence>
<evidence type="ECO:0000256" key="6">
    <source>
        <dbReference type="ARBA" id="ARBA00023027"/>
    </source>
</evidence>
<dbReference type="SUPFAM" id="SSF52047">
    <property type="entry name" value="RNI-like"/>
    <property type="match status" value="2"/>
</dbReference>
<protein>
    <recommendedName>
        <fullName evidence="1">ADP-ribosyl cyclase/cyclic ADP-ribose hydrolase</fullName>
        <ecNumber evidence="1">3.2.2.6</ecNumber>
    </recommendedName>
</protein>
<dbReference type="Proteomes" id="UP001281410">
    <property type="component" value="Unassembled WGS sequence"/>
</dbReference>
<dbReference type="InterPro" id="IPR032675">
    <property type="entry name" value="LRR_dom_sf"/>
</dbReference>
<dbReference type="Gene3D" id="3.80.10.10">
    <property type="entry name" value="Ribonuclease Inhibitor"/>
    <property type="match status" value="3"/>
</dbReference>
<evidence type="ECO:0000256" key="8">
    <source>
        <dbReference type="SAM" id="Phobius"/>
    </source>
</evidence>
<dbReference type="Gene3D" id="1.10.8.430">
    <property type="entry name" value="Helical domain of apoptotic protease-activating factors"/>
    <property type="match status" value="1"/>
</dbReference>
<dbReference type="PROSITE" id="PS50104">
    <property type="entry name" value="TIR"/>
    <property type="match status" value="1"/>
</dbReference>
<proteinExistence type="predicted"/>
<dbReference type="Pfam" id="PF07725">
    <property type="entry name" value="LRR_3"/>
    <property type="match status" value="1"/>
</dbReference>
<dbReference type="InterPro" id="IPR045344">
    <property type="entry name" value="C-JID"/>
</dbReference>
<keyword evidence="11" id="KW-1185">Reference proteome</keyword>
<dbReference type="InterPro" id="IPR058546">
    <property type="entry name" value="RPS4B/Roq1-like_LRR"/>
</dbReference>
<dbReference type="InterPro" id="IPR035897">
    <property type="entry name" value="Toll_tir_struct_dom_sf"/>
</dbReference>
<dbReference type="Pfam" id="PF23286">
    <property type="entry name" value="LRR_13"/>
    <property type="match status" value="1"/>
</dbReference>
<keyword evidence="2" id="KW-0433">Leucine-rich repeat</keyword>
<comment type="catalytic activity">
    <reaction evidence="7">
        <text>NAD(+) + H2O = ADP-D-ribose + nicotinamide + H(+)</text>
        <dbReference type="Rhea" id="RHEA:16301"/>
        <dbReference type="ChEBI" id="CHEBI:15377"/>
        <dbReference type="ChEBI" id="CHEBI:15378"/>
        <dbReference type="ChEBI" id="CHEBI:17154"/>
        <dbReference type="ChEBI" id="CHEBI:57540"/>
        <dbReference type="ChEBI" id="CHEBI:57967"/>
        <dbReference type="EC" id="3.2.2.6"/>
    </reaction>
    <physiologicalReaction direction="left-to-right" evidence="7">
        <dbReference type="Rhea" id="RHEA:16302"/>
    </physiologicalReaction>
</comment>
<dbReference type="InterPro" id="IPR036390">
    <property type="entry name" value="WH_DNA-bd_sf"/>
</dbReference>
<dbReference type="InterPro" id="IPR027417">
    <property type="entry name" value="P-loop_NTPase"/>
</dbReference>
<dbReference type="InterPro" id="IPR044974">
    <property type="entry name" value="Disease_R_plants"/>
</dbReference>
<dbReference type="GO" id="GO:0043531">
    <property type="term" value="F:ADP binding"/>
    <property type="evidence" value="ECO:0007669"/>
    <property type="project" value="InterPro"/>
</dbReference>
<dbReference type="SMART" id="SM00369">
    <property type="entry name" value="LRR_TYP"/>
    <property type="match status" value="4"/>
</dbReference>
<dbReference type="GO" id="GO:0061809">
    <property type="term" value="F:NAD+ nucleosidase activity, cyclic ADP-ribose generating"/>
    <property type="evidence" value="ECO:0007669"/>
    <property type="project" value="UniProtKB-EC"/>
</dbReference>
<keyword evidence="5" id="KW-0611">Plant defense</keyword>
<accession>A0AAE0EHM3</accession>
<dbReference type="InterPro" id="IPR011713">
    <property type="entry name" value="Leu-rich_rpt_3"/>
</dbReference>
<dbReference type="Gene3D" id="3.40.50.300">
    <property type="entry name" value="P-loop containing nucleotide triphosphate hydrolases"/>
    <property type="match status" value="1"/>
</dbReference>
<dbReference type="Pfam" id="PF23282">
    <property type="entry name" value="WHD_ROQ1"/>
    <property type="match status" value="1"/>
</dbReference>
<dbReference type="Gene3D" id="3.40.50.10140">
    <property type="entry name" value="Toll/interleukin-1 receptor homology (TIR) domain"/>
    <property type="match status" value="1"/>
</dbReference>
<organism evidence="10 11">
    <name type="scientific">Dipteronia sinensis</name>
    <dbReference type="NCBI Taxonomy" id="43782"/>
    <lineage>
        <taxon>Eukaryota</taxon>
        <taxon>Viridiplantae</taxon>
        <taxon>Streptophyta</taxon>
        <taxon>Embryophyta</taxon>
        <taxon>Tracheophyta</taxon>
        <taxon>Spermatophyta</taxon>
        <taxon>Magnoliopsida</taxon>
        <taxon>eudicotyledons</taxon>
        <taxon>Gunneridae</taxon>
        <taxon>Pentapetalae</taxon>
        <taxon>rosids</taxon>
        <taxon>malvids</taxon>
        <taxon>Sapindales</taxon>
        <taxon>Sapindaceae</taxon>
        <taxon>Hippocastanoideae</taxon>
        <taxon>Acereae</taxon>
        <taxon>Dipteronia</taxon>
    </lineage>
</organism>
<feature type="domain" description="TIR" evidence="9">
    <location>
        <begin position="16"/>
        <end position="184"/>
    </location>
</feature>
<dbReference type="GO" id="GO:0006952">
    <property type="term" value="P:defense response"/>
    <property type="evidence" value="ECO:0007669"/>
    <property type="project" value="UniProtKB-KW"/>
</dbReference>
<keyword evidence="8" id="KW-1133">Transmembrane helix</keyword>
<dbReference type="FunFam" id="3.40.50.10140:FF:000007">
    <property type="entry name" value="Disease resistance protein (TIR-NBS-LRR class)"/>
    <property type="match status" value="1"/>
</dbReference>
<dbReference type="InterPro" id="IPR058192">
    <property type="entry name" value="WHD_ROQ1-like"/>
</dbReference>
<keyword evidence="6" id="KW-0520">NAD</keyword>
<reference evidence="10" key="1">
    <citation type="journal article" date="2023" name="Plant J.">
        <title>Genome sequences and population genomics provide insights into the demographic history, inbreeding, and mutation load of two 'living fossil' tree species of Dipteronia.</title>
        <authorList>
            <person name="Feng Y."/>
            <person name="Comes H.P."/>
            <person name="Chen J."/>
            <person name="Zhu S."/>
            <person name="Lu R."/>
            <person name="Zhang X."/>
            <person name="Li P."/>
            <person name="Qiu J."/>
            <person name="Olsen K.M."/>
            <person name="Qiu Y."/>
        </authorList>
    </citation>
    <scope>NUCLEOTIDE SEQUENCE</scope>
    <source>
        <strain evidence="10">NBL</strain>
    </source>
</reference>
<dbReference type="InterPro" id="IPR003591">
    <property type="entry name" value="Leu-rich_rpt_typical-subtyp"/>
</dbReference>
<name>A0AAE0EHM3_9ROSI</name>
<dbReference type="SUPFAM" id="SSF46785">
    <property type="entry name" value="Winged helix' DNA-binding domain"/>
    <property type="match status" value="1"/>
</dbReference>
<dbReference type="EMBL" id="JANJYJ010000001">
    <property type="protein sequence ID" value="KAK3228788.1"/>
    <property type="molecule type" value="Genomic_DNA"/>
</dbReference>
<dbReference type="InterPro" id="IPR000157">
    <property type="entry name" value="TIR_dom"/>
</dbReference>
<evidence type="ECO:0000259" key="9">
    <source>
        <dbReference type="PROSITE" id="PS50104"/>
    </source>
</evidence>
<evidence type="ECO:0000256" key="7">
    <source>
        <dbReference type="ARBA" id="ARBA00047304"/>
    </source>
</evidence>
<dbReference type="Pfam" id="PF20160">
    <property type="entry name" value="C-JID"/>
    <property type="match status" value="1"/>
</dbReference>
<evidence type="ECO:0000256" key="2">
    <source>
        <dbReference type="ARBA" id="ARBA00022614"/>
    </source>
</evidence>
<dbReference type="PANTHER" id="PTHR11017">
    <property type="entry name" value="LEUCINE-RICH REPEAT-CONTAINING PROTEIN"/>
    <property type="match status" value="1"/>
</dbReference>
<dbReference type="PANTHER" id="PTHR11017:SF479">
    <property type="entry name" value="DISEASE RESISTANCE PROTEIN (TIR-NBS-LRR CLASS) FAMILY"/>
    <property type="match status" value="1"/>
</dbReference>
<comment type="caution">
    <text evidence="10">The sequence shown here is derived from an EMBL/GenBank/DDBJ whole genome shotgun (WGS) entry which is preliminary data.</text>
</comment>
<feature type="transmembrane region" description="Helical" evidence="8">
    <location>
        <begin position="1256"/>
        <end position="1278"/>
    </location>
</feature>
<dbReference type="FunFam" id="1.10.8.430:FF:000002">
    <property type="entry name" value="Disease resistance protein (TIR-NBS-LRR class)"/>
    <property type="match status" value="1"/>
</dbReference>
<gene>
    <name evidence="10" type="ORF">Dsin_000669</name>
</gene>
<evidence type="ECO:0000256" key="4">
    <source>
        <dbReference type="ARBA" id="ARBA00022801"/>
    </source>
</evidence>
<dbReference type="InterPro" id="IPR042197">
    <property type="entry name" value="Apaf_helical"/>
</dbReference>
<dbReference type="PRINTS" id="PR00364">
    <property type="entry name" value="DISEASERSIST"/>
</dbReference>